<dbReference type="EMBL" id="RQTK01000326">
    <property type="protein sequence ID" value="RUS81646.1"/>
    <property type="molecule type" value="Genomic_DNA"/>
</dbReference>
<dbReference type="CDD" id="cd22106">
    <property type="entry name" value="F-box_FBXO36"/>
    <property type="match status" value="1"/>
</dbReference>
<evidence type="ECO:0000313" key="3">
    <source>
        <dbReference type="EMBL" id="RUS81646.1"/>
    </source>
</evidence>
<reference evidence="3 4" key="1">
    <citation type="submission" date="2019-01" db="EMBL/GenBank/DDBJ databases">
        <title>A draft genome assembly of the solar-powered sea slug Elysia chlorotica.</title>
        <authorList>
            <person name="Cai H."/>
            <person name="Li Q."/>
            <person name="Fang X."/>
            <person name="Li J."/>
            <person name="Curtis N.E."/>
            <person name="Altenburger A."/>
            <person name="Shibata T."/>
            <person name="Feng M."/>
            <person name="Maeda T."/>
            <person name="Schwartz J.A."/>
            <person name="Shigenobu S."/>
            <person name="Lundholm N."/>
            <person name="Nishiyama T."/>
            <person name="Yang H."/>
            <person name="Hasebe M."/>
            <person name="Li S."/>
            <person name="Pierce S.K."/>
            <person name="Wang J."/>
        </authorList>
    </citation>
    <scope>NUCLEOTIDE SEQUENCE [LARGE SCALE GENOMIC DNA]</scope>
    <source>
        <strain evidence="3">EC2010</strain>
        <tissue evidence="3">Whole organism of an adult</tissue>
    </source>
</reference>
<evidence type="ECO:0000259" key="2">
    <source>
        <dbReference type="PROSITE" id="PS50181"/>
    </source>
</evidence>
<dbReference type="SUPFAM" id="SSF81383">
    <property type="entry name" value="F-box domain"/>
    <property type="match status" value="1"/>
</dbReference>
<accession>A0A433TJE0</accession>
<dbReference type="OrthoDB" id="3219396at2759"/>
<comment type="caution">
    <text evidence="3">The sequence shown here is derived from an EMBL/GenBank/DDBJ whole genome shotgun (WGS) entry which is preliminary data.</text>
</comment>
<dbReference type="Pfam" id="PF12937">
    <property type="entry name" value="F-box-like"/>
    <property type="match status" value="1"/>
</dbReference>
<evidence type="ECO:0000256" key="1">
    <source>
        <dbReference type="SAM" id="MobiDB-lite"/>
    </source>
</evidence>
<dbReference type="Proteomes" id="UP000271974">
    <property type="component" value="Unassembled WGS sequence"/>
</dbReference>
<dbReference type="InterPro" id="IPR001810">
    <property type="entry name" value="F-box_dom"/>
</dbReference>
<protein>
    <recommendedName>
        <fullName evidence="2">F-box domain-containing protein</fullName>
    </recommendedName>
</protein>
<sequence length="216" mass="24675">MSRKSSKSSVSGRPSNARNNVNKGLTSSEWVAQCTPWLDSEGALYQRQDVSIPPLKDFFLIWVDPYQVVFTNWQIQSPAKMSSHRGAICWETDYQGFKNEPEMRGLIESRTGPAELDFLDVLLQGRINFLDRMPPKLQMLIISYLDIKAVAALAGTSKYYKKLCYSDTVWKALYHRSGLNANMTAGLLETVESDGWRVTYIMAHRIRRFATPLRRS</sequence>
<gene>
    <name evidence="3" type="ORF">EGW08_010609</name>
</gene>
<proteinExistence type="predicted"/>
<evidence type="ECO:0000313" key="4">
    <source>
        <dbReference type="Proteomes" id="UP000271974"/>
    </source>
</evidence>
<feature type="region of interest" description="Disordered" evidence="1">
    <location>
        <begin position="1"/>
        <end position="22"/>
    </location>
</feature>
<dbReference type="PROSITE" id="PS50181">
    <property type="entry name" value="FBOX"/>
    <property type="match status" value="1"/>
</dbReference>
<dbReference type="InterPro" id="IPR036047">
    <property type="entry name" value="F-box-like_dom_sf"/>
</dbReference>
<feature type="domain" description="F-box" evidence="2">
    <location>
        <begin position="127"/>
        <end position="173"/>
    </location>
</feature>
<organism evidence="3 4">
    <name type="scientific">Elysia chlorotica</name>
    <name type="common">Eastern emerald elysia</name>
    <name type="synonym">Sea slug</name>
    <dbReference type="NCBI Taxonomy" id="188477"/>
    <lineage>
        <taxon>Eukaryota</taxon>
        <taxon>Metazoa</taxon>
        <taxon>Spiralia</taxon>
        <taxon>Lophotrochozoa</taxon>
        <taxon>Mollusca</taxon>
        <taxon>Gastropoda</taxon>
        <taxon>Heterobranchia</taxon>
        <taxon>Euthyneura</taxon>
        <taxon>Panpulmonata</taxon>
        <taxon>Sacoglossa</taxon>
        <taxon>Placobranchoidea</taxon>
        <taxon>Plakobranchidae</taxon>
        <taxon>Elysia</taxon>
    </lineage>
</organism>
<dbReference type="AlphaFoldDB" id="A0A433TJE0"/>
<dbReference type="Gene3D" id="1.20.1280.50">
    <property type="match status" value="1"/>
</dbReference>
<keyword evidence="4" id="KW-1185">Reference proteome</keyword>
<name>A0A433TJE0_ELYCH</name>
<dbReference type="STRING" id="188477.A0A433TJE0"/>